<dbReference type="PANTHER" id="PTHR36251:SF2">
    <property type="entry name" value="GIFSY-2 PROPHAGE HOST SPECIFICITY PROTEIN J, PHAGE LAMBDA"/>
    <property type="match status" value="1"/>
</dbReference>
<evidence type="ECO:0000259" key="1">
    <source>
        <dbReference type="Pfam" id="PF24801"/>
    </source>
</evidence>
<comment type="caution">
    <text evidence="2">The sequence shown here is derived from an EMBL/GenBank/DDBJ whole genome shotgun (WGS) entry which is preliminary data.</text>
</comment>
<dbReference type="Proteomes" id="UP000326641">
    <property type="component" value="Unassembled WGS sequence"/>
</dbReference>
<accession>A0A564WH89</accession>
<organism evidence="2 3">
    <name type="scientific">Candidatus Defluviicoccus seviourii</name>
    <dbReference type="NCBI Taxonomy" id="2565273"/>
    <lineage>
        <taxon>Bacteria</taxon>
        <taxon>Pseudomonadati</taxon>
        <taxon>Pseudomonadota</taxon>
        <taxon>Alphaproteobacteria</taxon>
        <taxon>Rhodospirillales</taxon>
        <taxon>Rhodospirillaceae</taxon>
        <taxon>Defluviicoccus</taxon>
    </lineage>
</organism>
<dbReference type="PANTHER" id="PTHR36251">
    <property type="entry name" value="FELS-1 PROPHAGE HOST SPECIFICITY PROTEIN-RELATED"/>
    <property type="match status" value="1"/>
</dbReference>
<reference evidence="2" key="1">
    <citation type="submission" date="2018-11" db="EMBL/GenBank/DDBJ databases">
        <authorList>
            <person name="Onetto C."/>
        </authorList>
    </citation>
    <scope>NUCLEOTIDE SEQUENCE [LARGE SCALE GENOMIC DNA]</scope>
</reference>
<dbReference type="InterPro" id="IPR055385">
    <property type="entry name" value="GpJ_HDII-ins2"/>
</dbReference>
<evidence type="ECO:0000313" key="2">
    <source>
        <dbReference type="EMBL" id="VUX47816.1"/>
    </source>
</evidence>
<feature type="domain" description="Tip attachment protein J HDII-ins2" evidence="1">
    <location>
        <begin position="92"/>
        <end position="217"/>
    </location>
</feature>
<evidence type="ECO:0000313" key="3">
    <source>
        <dbReference type="Proteomes" id="UP000326641"/>
    </source>
</evidence>
<dbReference type="EMBL" id="UXAT02000052">
    <property type="protein sequence ID" value="VUX47816.1"/>
    <property type="molecule type" value="Genomic_DNA"/>
</dbReference>
<sequence length="1284" mass="138294">MEIIGSGGNAETPRSPRVDKVNLQSNAIGSVLIAYSEGECEGLIDGAKSIYLDETPLQGPDGGYNFEGITWEERFGLPAQEGVGGFESSSSVRSIDTEVVASSPVIRAVSNLNVDYARVIITSPRLGWLQDDGDQRKTSVELAFSVMDPVAGVWEPLGTKIIEGRTQSQYQVAVKVTKPSTLSTQPWQIKVTRVTPDSEDPDKIYNRTYWSSLVELQEGQETYPDTAYVAMSFDTSLFGSRVPKIAFDVKGIRIKVPSNYNQSSWDAPSYNGVWDGTWKYEATPNPIWQILDLITNPRYGLAISENQLNRYVFYDLARYCDAVDVTTGAFVGVPDIETGVKRRRFTCNTQIMKKDSALGVLNAIASSARAAIYYGGGAIIPIQDSPKSSSWRFSNADVKDGRFMVQWLPLSDMITIRNTRFNNPSDFYRPHIESYPAPEDQDTDATILSRGRIEHDVFKFGCTNRAEAAADAKWGVVTSQTENRKIIFTTGLIGAAVSLGDVIDVYDKNLAGLRVGGKILGGTPSSVEIDSPVSIESGKTYTLSIVKHTGVGYETQPVINPPGEAITELQVSPSFTHSPTDYFGWYLTIEGEVEPTKWRVISKKEVSAGEYEIVGLFYNAAKFDEVETGLTFTTPSYTKPDLKTVLPPTNLQWVKRSRLDVKSGVSTEFLVAYWDASPSTTVTHYQVYYQFGSGGIEDLGRVTQAEIEIPGISEGVHELTVYAGNSVGVLSPALSGSYDYTIGETSSLSSPTNLQVVGGGTTFTGPDLNLEWTPPLESVVDGDVLKGYQIEIWSESGGTLKRRENVTTPSYQYDVVKNRVDGLSRSLYVKVWSLDSTHQESTSPLTGTFSNPAPVAPTFSVQPGVGQVFVKITPSTATDIVGYAVCMGDSADFTPSEGSLVYTGPDTSPVIQTPSTGTKFFRVASWDSFDGAFANLIWSSSSSAIITDPGERVDVVFSGLTFKGNDPSSNKVSWTAATAQYTIAGSTSTYSIASSNATWTSGVLYLYWDRNSSPTTILTTTDPVVAAGRDKRLLAVYRGGTDLANASGKVFFDGGNLYAGTVTAGALTTGSAVITETAQIANAIIDGVHIKTATIDGANLKNATITSAQIGSLEVKEAQIDNLSVGTDKIKIDGVSKTTSAHTSGAVACGHSSFTQIQSLTHTAAGSTRGLVQFSFDIDTDTDIKFSVSQLDIVFKEGSTTLSSHSAVLPAAAPWLVYNSGAPVDQAWTAFIGYGGHVEGTLVVPLTGGTNTYSLEVLPYKPSSVSSFTRAITNRLLALTEIKR</sequence>
<name>A0A564WH89_9PROT</name>
<dbReference type="Pfam" id="PF24801">
    <property type="entry name" value="FNIII-A_GpJ"/>
    <property type="match status" value="1"/>
</dbReference>
<keyword evidence="3" id="KW-1185">Reference proteome</keyword>
<proteinExistence type="predicted"/>
<gene>
    <name evidence="2" type="ORF">DF3PA_70137</name>
</gene>
<protein>
    <recommendedName>
        <fullName evidence="1">Tip attachment protein J HDII-ins2 domain-containing protein</fullName>
    </recommendedName>
</protein>
<dbReference type="InterPro" id="IPR053171">
    <property type="entry name" value="Viral_Tip_Attach_Protein"/>
</dbReference>